<name>A0A0C3BUX5_HEBCY</name>
<dbReference type="STRING" id="686832.A0A0C3BUX5"/>
<evidence type="ECO:0000256" key="2">
    <source>
        <dbReference type="PROSITE-ProRule" id="PRU00358"/>
    </source>
</evidence>
<comment type="subcellular location">
    <subcellularLocation>
        <location evidence="2">Nucleus</location>
    </subcellularLocation>
</comment>
<evidence type="ECO:0000313" key="6">
    <source>
        <dbReference type="Proteomes" id="UP000053424"/>
    </source>
</evidence>
<reference evidence="5 6" key="1">
    <citation type="submission" date="2014-04" db="EMBL/GenBank/DDBJ databases">
        <authorList>
            <consortium name="DOE Joint Genome Institute"/>
            <person name="Kuo A."/>
            <person name="Gay G."/>
            <person name="Dore J."/>
            <person name="Kohler A."/>
            <person name="Nagy L.G."/>
            <person name="Floudas D."/>
            <person name="Copeland A."/>
            <person name="Barry K.W."/>
            <person name="Cichocki N."/>
            <person name="Veneault-Fourrey C."/>
            <person name="LaButti K."/>
            <person name="Lindquist E.A."/>
            <person name="Lipzen A."/>
            <person name="Lundell T."/>
            <person name="Morin E."/>
            <person name="Murat C."/>
            <person name="Sun H."/>
            <person name="Tunlid A."/>
            <person name="Henrissat B."/>
            <person name="Grigoriev I.V."/>
            <person name="Hibbett D.S."/>
            <person name="Martin F."/>
            <person name="Nordberg H.P."/>
            <person name="Cantor M.N."/>
            <person name="Hua S.X."/>
        </authorList>
    </citation>
    <scope>NUCLEOTIDE SEQUENCE [LARGE SCALE GENOMIC DNA]</scope>
    <source>
        <strain evidence="6">h7</strain>
    </source>
</reference>
<sequence>MPAGFKGTVMNPIAGRDPCRFGEIPGFPVGSRWKGRRELCDEGVHGHLSGGIHGRGGEGAFSIVLGYEFTYTGQGGQAPREPGAKWSSKQIRDQEWKLGNLALKMSCKLRKPVRVIRGSTLKSDYAPAEGYRYDGLYMVNEAEMKDGKSGFKVCMFRLVRCGDQLPLADPTTERLPMRKSRTPNWTQKPARSMDSAPVASSSRVQLSGDRAISEVDVAAFSQIKSQDTPMSPSSPTLPSRRMEAKERPHPYKHARPISVPPIDVKRETSASSSGSTEEESESNWLDVEMMKPKPEETKPTIQDLEPSPPTSPELEEGEIDGLEDEKGRRT</sequence>
<dbReference type="HOGENOM" id="CLU_842135_0_0_1"/>
<dbReference type="PROSITE" id="PS51015">
    <property type="entry name" value="YDG"/>
    <property type="match status" value="1"/>
</dbReference>
<accession>A0A0C3BUX5</accession>
<organism evidence="5 6">
    <name type="scientific">Hebeloma cylindrosporum</name>
    <dbReference type="NCBI Taxonomy" id="76867"/>
    <lineage>
        <taxon>Eukaryota</taxon>
        <taxon>Fungi</taxon>
        <taxon>Dikarya</taxon>
        <taxon>Basidiomycota</taxon>
        <taxon>Agaricomycotina</taxon>
        <taxon>Agaricomycetes</taxon>
        <taxon>Agaricomycetidae</taxon>
        <taxon>Agaricales</taxon>
        <taxon>Agaricineae</taxon>
        <taxon>Hymenogastraceae</taxon>
        <taxon>Hebeloma</taxon>
    </lineage>
</organism>
<gene>
    <name evidence="5" type="ORF">M413DRAFT_11387</name>
</gene>
<dbReference type="AlphaFoldDB" id="A0A0C3BUX5"/>
<dbReference type="GO" id="GO:0005634">
    <property type="term" value="C:nucleus"/>
    <property type="evidence" value="ECO:0007669"/>
    <property type="project" value="UniProtKB-SubCell"/>
</dbReference>
<dbReference type="Pfam" id="PF02182">
    <property type="entry name" value="SAD_SRA"/>
    <property type="match status" value="1"/>
</dbReference>
<evidence type="ECO:0000313" key="5">
    <source>
        <dbReference type="EMBL" id="KIM40470.1"/>
    </source>
</evidence>
<dbReference type="GO" id="GO:0061630">
    <property type="term" value="F:ubiquitin protein ligase activity"/>
    <property type="evidence" value="ECO:0007669"/>
    <property type="project" value="TreeGrafter"/>
</dbReference>
<dbReference type="PANTHER" id="PTHR14140:SF27">
    <property type="entry name" value="OS04G0289800 PROTEIN"/>
    <property type="match status" value="1"/>
</dbReference>
<feature type="domain" description="YDG" evidence="4">
    <location>
        <begin position="22"/>
        <end position="160"/>
    </location>
</feature>
<dbReference type="GO" id="GO:0016567">
    <property type="term" value="P:protein ubiquitination"/>
    <property type="evidence" value="ECO:0007669"/>
    <property type="project" value="TreeGrafter"/>
</dbReference>
<dbReference type="Gene3D" id="2.30.280.10">
    <property type="entry name" value="SRA-YDG"/>
    <property type="match status" value="1"/>
</dbReference>
<dbReference type="PANTHER" id="PTHR14140">
    <property type="entry name" value="E3 UBIQUITIN-PROTEIN LIGASE UHRF-RELATED"/>
    <property type="match status" value="1"/>
</dbReference>
<dbReference type="InterPro" id="IPR003105">
    <property type="entry name" value="SRA_YDG"/>
</dbReference>
<reference evidence="6" key="2">
    <citation type="submission" date="2015-01" db="EMBL/GenBank/DDBJ databases">
        <title>Evolutionary Origins and Diversification of the Mycorrhizal Mutualists.</title>
        <authorList>
            <consortium name="DOE Joint Genome Institute"/>
            <consortium name="Mycorrhizal Genomics Consortium"/>
            <person name="Kohler A."/>
            <person name="Kuo A."/>
            <person name="Nagy L.G."/>
            <person name="Floudas D."/>
            <person name="Copeland A."/>
            <person name="Barry K.W."/>
            <person name="Cichocki N."/>
            <person name="Veneault-Fourrey C."/>
            <person name="LaButti K."/>
            <person name="Lindquist E.A."/>
            <person name="Lipzen A."/>
            <person name="Lundell T."/>
            <person name="Morin E."/>
            <person name="Murat C."/>
            <person name="Riley R."/>
            <person name="Ohm R."/>
            <person name="Sun H."/>
            <person name="Tunlid A."/>
            <person name="Henrissat B."/>
            <person name="Grigoriev I.V."/>
            <person name="Hibbett D.S."/>
            <person name="Martin F."/>
        </authorList>
    </citation>
    <scope>NUCLEOTIDE SEQUENCE [LARGE SCALE GENOMIC DNA]</scope>
    <source>
        <strain evidence="6">h7</strain>
    </source>
</reference>
<keyword evidence="1 2" id="KW-0539">Nucleus</keyword>
<evidence type="ECO:0000256" key="3">
    <source>
        <dbReference type="SAM" id="MobiDB-lite"/>
    </source>
</evidence>
<dbReference type="InterPro" id="IPR036987">
    <property type="entry name" value="SRA-YDG_sf"/>
</dbReference>
<feature type="compositionally biased region" description="Low complexity" evidence="3">
    <location>
        <begin position="228"/>
        <end position="239"/>
    </location>
</feature>
<evidence type="ECO:0000259" key="4">
    <source>
        <dbReference type="PROSITE" id="PS51015"/>
    </source>
</evidence>
<dbReference type="SMART" id="SM00466">
    <property type="entry name" value="SRA"/>
    <property type="match status" value="1"/>
</dbReference>
<dbReference type="InterPro" id="IPR015947">
    <property type="entry name" value="PUA-like_sf"/>
</dbReference>
<keyword evidence="6" id="KW-1185">Reference proteome</keyword>
<feature type="compositionally biased region" description="Acidic residues" evidence="3">
    <location>
        <begin position="313"/>
        <end position="323"/>
    </location>
</feature>
<feature type="compositionally biased region" description="Basic and acidic residues" evidence="3">
    <location>
        <begin position="288"/>
        <end position="298"/>
    </location>
</feature>
<dbReference type="OrthoDB" id="2270193at2759"/>
<proteinExistence type="predicted"/>
<dbReference type="Proteomes" id="UP000053424">
    <property type="component" value="Unassembled WGS sequence"/>
</dbReference>
<feature type="region of interest" description="Disordered" evidence="3">
    <location>
        <begin position="220"/>
        <end position="330"/>
    </location>
</feature>
<protein>
    <recommendedName>
        <fullName evidence="4">YDG domain-containing protein</fullName>
    </recommendedName>
</protein>
<feature type="compositionally biased region" description="Basic and acidic residues" evidence="3">
    <location>
        <begin position="240"/>
        <end position="249"/>
    </location>
</feature>
<dbReference type="SUPFAM" id="SSF88697">
    <property type="entry name" value="PUA domain-like"/>
    <property type="match status" value="1"/>
</dbReference>
<dbReference type="GO" id="GO:0044027">
    <property type="term" value="P:negative regulation of gene expression via chromosomal CpG island methylation"/>
    <property type="evidence" value="ECO:0007669"/>
    <property type="project" value="TreeGrafter"/>
</dbReference>
<dbReference type="InterPro" id="IPR045134">
    <property type="entry name" value="UHRF1/2-like"/>
</dbReference>
<feature type="region of interest" description="Disordered" evidence="3">
    <location>
        <begin position="168"/>
        <end position="207"/>
    </location>
</feature>
<evidence type="ECO:0000256" key="1">
    <source>
        <dbReference type="ARBA" id="ARBA00023242"/>
    </source>
</evidence>
<dbReference type="EMBL" id="KN831782">
    <property type="protein sequence ID" value="KIM40470.1"/>
    <property type="molecule type" value="Genomic_DNA"/>
</dbReference>